<dbReference type="Proteomes" id="UP001232755">
    <property type="component" value="Unassembled WGS sequence"/>
</dbReference>
<accession>A0ABU0QFV1</accession>
<comment type="caution">
    <text evidence="2">The sequence shown here is derived from an EMBL/GenBank/DDBJ whole genome shotgun (WGS) entry which is preliminary data.</text>
</comment>
<keyword evidence="3" id="KW-1185">Reference proteome</keyword>
<feature type="compositionally biased region" description="Low complexity" evidence="1">
    <location>
        <begin position="83"/>
        <end position="95"/>
    </location>
</feature>
<dbReference type="Gene3D" id="3.40.30.10">
    <property type="entry name" value="Glutaredoxin"/>
    <property type="match status" value="1"/>
</dbReference>
<feature type="region of interest" description="Disordered" evidence="1">
    <location>
        <begin position="72"/>
        <end position="95"/>
    </location>
</feature>
<organism evidence="2 3">
    <name type="scientific">Streptomyces africanus</name>
    <dbReference type="NCBI Taxonomy" id="231024"/>
    <lineage>
        <taxon>Bacteria</taxon>
        <taxon>Bacillati</taxon>
        <taxon>Actinomycetota</taxon>
        <taxon>Actinomycetes</taxon>
        <taxon>Kitasatosporales</taxon>
        <taxon>Streptomycetaceae</taxon>
        <taxon>Streptomyces</taxon>
    </lineage>
</organism>
<evidence type="ECO:0000313" key="2">
    <source>
        <dbReference type="EMBL" id="MDQ0746254.1"/>
    </source>
</evidence>
<reference evidence="2 3" key="1">
    <citation type="submission" date="2023-07" db="EMBL/GenBank/DDBJ databases">
        <title>Comparative genomics of wheat-associated soil bacteria to identify genetic determinants of phenazine resistance.</title>
        <authorList>
            <person name="Mouncey N."/>
        </authorList>
    </citation>
    <scope>NUCLEOTIDE SEQUENCE [LARGE SCALE GENOMIC DNA]</scope>
    <source>
        <strain evidence="2 3">B3I12</strain>
    </source>
</reference>
<gene>
    <name evidence="2" type="ORF">QF034_000485</name>
</gene>
<name>A0ABU0QFV1_9ACTN</name>
<protein>
    <submittedName>
        <fullName evidence="2">Uncharacterized protein</fullName>
    </submittedName>
</protein>
<evidence type="ECO:0000313" key="3">
    <source>
        <dbReference type="Proteomes" id="UP001232755"/>
    </source>
</evidence>
<evidence type="ECO:0000256" key="1">
    <source>
        <dbReference type="SAM" id="MobiDB-lite"/>
    </source>
</evidence>
<sequence length="95" mass="10761">MRHPRSPRERSVEPGRHGRSKATERGRDHGSTFDMHRLLHFAKEQGHQERLLDLLYRANFAEERSVFRFALASTSKRGGVRSGPGRHSSPSGGMP</sequence>
<proteinExistence type="predicted"/>
<dbReference type="EMBL" id="JAUSYP010000001">
    <property type="protein sequence ID" value="MDQ0746254.1"/>
    <property type="molecule type" value="Genomic_DNA"/>
</dbReference>
<feature type="region of interest" description="Disordered" evidence="1">
    <location>
        <begin position="1"/>
        <end position="31"/>
    </location>
</feature>